<dbReference type="SUPFAM" id="SSF81296">
    <property type="entry name" value="E set domains"/>
    <property type="match status" value="1"/>
</dbReference>
<dbReference type="InterPro" id="IPR000572">
    <property type="entry name" value="OxRdtase_Mopterin-bd_dom"/>
</dbReference>
<dbReference type="InterPro" id="IPR036374">
    <property type="entry name" value="OxRdtase_Mopterin-bd_sf"/>
</dbReference>
<dbReference type="RefSeq" id="XP_005538422.1">
    <property type="nucleotide sequence ID" value="XM_005538365.1"/>
</dbReference>
<dbReference type="GO" id="GO:0008482">
    <property type="term" value="F:sulfite oxidase activity"/>
    <property type="evidence" value="ECO:0007669"/>
    <property type="project" value="TreeGrafter"/>
</dbReference>
<evidence type="ECO:0000259" key="5">
    <source>
        <dbReference type="Pfam" id="PF00174"/>
    </source>
</evidence>
<protein>
    <submittedName>
        <fullName evidence="7">Probable sulfite oxidase</fullName>
    </submittedName>
</protein>
<dbReference type="GO" id="GO:0043546">
    <property type="term" value="F:molybdopterin cofactor binding"/>
    <property type="evidence" value="ECO:0007669"/>
    <property type="project" value="TreeGrafter"/>
</dbReference>
<evidence type="ECO:0000256" key="4">
    <source>
        <dbReference type="ARBA" id="ARBA00023002"/>
    </source>
</evidence>
<dbReference type="GeneID" id="16996766"/>
<dbReference type="Gramene" id="CMR126CT">
    <property type="protein sequence ID" value="CMR126CT"/>
    <property type="gene ID" value="CMR126C"/>
</dbReference>
<dbReference type="GO" id="GO:0005739">
    <property type="term" value="C:mitochondrion"/>
    <property type="evidence" value="ECO:0007669"/>
    <property type="project" value="TreeGrafter"/>
</dbReference>
<dbReference type="GO" id="GO:0030151">
    <property type="term" value="F:molybdenum ion binding"/>
    <property type="evidence" value="ECO:0007669"/>
    <property type="project" value="InterPro"/>
</dbReference>
<name>M1UW78_CYAM1</name>
<comment type="cofactor">
    <cofactor evidence="1">
        <name>Mo-molybdopterin</name>
        <dbReference type="ChEBI" id="CHEBI:71302"/>
    </cofactor>
</comment>
<dbReference type="InterPro" id="IPR014756">
    <property type="entry name" value="Ig_E-set"/>
</dbReference>
<dbReference type="OrthoDB" id="10051395at2759"/>
<sequence>MERSFNGYIQYIDDYSHEPVNQRRYDLLVVQKEQPFNAEPKAPLLVQHHVTPTERFYVRSHGPVPACPDSTRFRLVVDVSLALEHCQSGAQDNQKRPGQLQWSLETLREKFKFTEVEACLQCAGNRRTELVDRTKRPVKGVGWHQSAIGNARWGGFLLADLLRFSLHQAGLTDDAQLAQVPCDVCIEMEGADWVPEEEYRRKHRDTPPPGYMASLPWSMVMGDGSSGHAVPPVLLATHMNGAPLTADHGYPLRCVAPGIYGARSVKWLWRIGLRRGHSDGYFVERDYKVFSPAVDAAYVRWDSAPPLLEVNVQCAACVPAERAWKLWTSKADRHPPGTASSLVVPLWGYAFSGGGRRIIRVDISGDAGATWTVAQLIFGEKGAHHAIRAESARVADDTDEAHNLYTPGLEPFRVRPLDTERPIANDAHRYAWCRWYAKLAIQPPCEVWCRAVDESANTQPDDVRACWNFRGVAHNSVYRIRVESDDGPRSRL</sequence>
<accession>M1UW78</accession>
<reference evidence="7 8" key="2">
    <citation type="journal article" date="2007" name="BMC Biol.">
        <title>A 100%-complete sequence reveals unusually simple genomic features in the hot-spring red alga Cyanidioschyzon merolae.</title>
        <authorList>
            <person name="Nozaki H."/>
            <person name="Takano H."/>
            <person name="Misumi O."/>
            <person name="Terasawa K."/>
            <person name="Matsuzaki M."/>
            <person name="Maruyama S."/>
            <person name="Nishida K."/>
            <person name="Yagisawa F."/>
            <person name="Yoshida Y."/>
            <person name="Fujiwara T."/>
            <person name="Takio S."/>
            <person name="Tamura K."/>
            <person name="Chung S.J."/>
            <person name="Nakamura S."/>
            <person name="Kuroiwa H."/>
            <person name="Tanaka K."/>
            <person name="Sato N."/>
            <person name="Kuroiwa T."/>
        </authorList>
    </citation>
    <scope>NUCLEOTIDE SEQUENCE [LARGE SCALE GENOMIC DNA]</scope>
    <source>
        <strain evidence="7 8">10D</strain>
    </source>
</reference>
<dbReference type="STRING" id="280699.M1UW78"/>
<feature type="domain" description="Moybdenum cofactor oxidoreductase dimerisation" evidence="6">
    <location>
        <begin position="309"/>
        <end position="483"/>
    </location>
</feature>
<dbReference type="Gene3D" id="3.90.420.10">
    <property type="entry name" value="Oxidoreductase, molybdopterin-binding domain"/>
    <property type="match status" value="1"/>
</dbReference>
<keyword evidence="3" id="KW-0479">Metal-binding</keyword>
<dbReference type="SUPFAM" id="SSF56524">
    <property type="entry name" value="Oxidoreductase molybdopterin-binding domain"/>
    <property type="match status" value="1"/>
</dbReference>
<dbReference type="Gene3D" id="2.60.40.650">
    <property type="match status" value="1"/>
</dbReference>
<dbReference type="AlphaFoldDB" id="M1UW78"/>
<feature type="domain" description="Oxidoreductase molybdopterin-binding" evidence="5">
    <location>
        <begin position="99"/>
        <end position="281"/>
    </location>
</feature>
<dbReference type="InterPro" id="IPR008335">
    <property type="entry name" value="Mopterin_OxRdtase_euk"/>
</dbReference>
<dbReference type="HOGENOM" id="CLU_003827_5_2_1"/>
<gene>
    <name evidence="7" type="ORF">CYME_CMR126C</name>
</gene>
<dbReference type="eggNOG" id="KOG0535">
    <property type="taxonomic scope" value="Eukaryota"/>
</dbReference>
<dbReference type="PRINTS" id="PR00407">
    <property type="entry name" value="EUMOPTERIN"/>
</dbReference>
<keyword evidence="4" id="KW-0560">Oxidoreductase</keyword>
<evidence type="ECO:0000313" key="8">
    <source>
        <dbReference type="Proteomes" id="UP000007014"/>
    </source>
</evidence>
<dbReference type="EMBL" id="AP006500">
    <property type="protein sequence ID" value="BAM82386.1"/>
    <property type="molecule type" value="Genomic_DNA"/>
</dbReference>
<organism evidence="7 8">
    <name type="scientific">Cyanidioschyzon merolae (strain NIES-3377 / 10D)</name>
    <name type="common">Unicellular red alga</name>
    <dbReference type="NCBI Taxonomy" id="280699"/>
    <lineage>
        <taxon>Eukaryota</taxon>
        <taxon>Rhodophyta</taxon>
        <taxon>Bangiophyceae</taxon>
        <taxon>Cyanidiales</taxon>
        <taxon>Cyanidiaceae</taxon>
        <taxon>Cyanidioschyzon</taxon>
    </lineage>
</organism>
<keyword evidence="8" id="KW-1185">Reference proteome</keyword>
<evidence type="ECO:0000313" key="7">
    <source>
        <dbReference type="EMBL" id="BAM82386.1"/>
    </source>
</evidence>
<evidence type="ECO:0000259" key="6">
    <source>
        <dbReference type="Pfam" id="PF03404"/>
    </source>
</evidence>
<evidence type="ECO:0000256" key="2">
    <source>
        <dbReference type="ARBA" id="ARBA00022505"/>
    </source>
</evidence>
<reference evidence="7 8" key="1">
    <citation type="journal article" date="2004" name="Nature">
        <title>Genome sequence of the ultrasmall unicellular red alga Cyanidioschyzon merolae 10D.</title>
        <authorList>
            <person name="Matsuzaki M."/>
            <person name="Misumi O."/>
            <person name="Shin-i T."/>
            <person name="Maruyama S."/>
            <person name="Takahara M."/>
            <person name="Miyagishima S."/>
            <person name="Mori T."/>
            <person name="Nishida K."/>
            <person name="Yagisawa F."/>
            <person name="Nishida K."/>
            <person name="Yoshida Y."/>
            <person name="Nishimura Y."/>
            <person name="Nakao S."/>
            <person name="Kobayashi T."/>
            <person name="Momoyama Y."/>
            <person name="Higashiyama T."/>
            <person name="Minoda A."/>
            <person name="Sano M."/>
            <person name="Nomoto H."/>
            <person name="Oishi K."/>
            <person name="Hayashi H."/>
            <person name="Ohta F."/>
            <person name="Nishizaka S."/>
            <person name="Haga S."/>
            <person name="Miura S."/>
            <person name="Morishita T."/>
            <person name="Kabeya Y."/>
            <person name="Terasawa K."/>
            <person name="Suzuki Y."/>
            <person name="Ishii Y."/>
            <person name="Asakawa S."/>
            <person name="Takano H."/>
            <person name="Ohta N."/>
            <person name="Kuroiwa H."/>
            <person name="Tanaka K."/>
            <person name="Shimizu N."/>
            <person name="Sugano S."/>
            <person name="Sato N."/>
            <person name="Nozaki H."/>
            <person name="Ogasawara N."/>
            <person name="Kohara Y."/>
            <person name="Kuroiwa T."/>
        </authorList>
    </citation>
    <scope>NUCLEOTIDE SEQUENCE [LARGE SCALE GENOMIC DNA]</scope>
    <source>
        <strain evidence="7 8">10D</strain>
    </source>
</reference>
<dbReference type="PANTHER" id="PTHR19372">
    <property type="entry name" value="SULFITE REDUCTASE"/>
    <property type="match status" value="1"/>
</dbReference>
<evidence type="ECO:0000256" key="3">
    <source>
        <dbReference type="ARBA" id="ARBA00022723"/>
    </source>
</evidence>
<dbReference type="OMA" id="TWHVAEL"/>
<evidence type="ECO:0000256" key="1">
    <source>
        <dbReference type="ARBA" id="ARBA00001924"/>
    </source>
</evidence>
<dbReference type="GO" id="GO:0006790">
    <property type="term" value="P:sulfur compound metabolic process"/>
    <property type="evidence" value="ECO:0007669"/>
    <property type="project" value="TreeGrafter"/>
</dbReference>
<dbReference type="KEGG" id="cme:CYME_CMR126C"/>
<dbReference type="Proteomes" id="UP000007014">
    <property type="component" value="Chromosome 18"/>
</dbReference>
<dbReference type="PANTHER" id="PTHR19372:SF7">
    <property type="entry name" value="SULFITE OXIDASE, MITOCHONDRIAL"/>
    <property type="match status" value="1"/>
</dbReference>
<dbReference type="Pfam" id="PF03404">
    <property type="entry name" value="Mo-co_dimer"/>
    <property type="match status" value="1"/>
</dbReference>
<proteinExistence type="predicted"/>
<dbReference type="InterPro" id="IPR005066">
    <property type="entry name" value="MoCF_OxRdtse_dimer"/>
</dbReference>
<keyword evidence="2" id="KW-0500">Molybdenum</keyword>
<dbReference type="GO" id="GO:0020037">
    <property type="term" value="F:heme binding"/>
    <property type="evidence" value="ECO:0007669"/>
    <property type="project" value="TreeGrafter"/>
</dbReference>
<dbReference type="Pfam" id="PF00174">
    <property type="entry name" value="Oxidored_molyb"/>
    <property type="match status" value="1"/>
</dbReference>